<name>A0A2N7XB42_9BURK</name>
<dbReference type="EMBL" id="PNYC01000001">
    <property type="protein sequence ID" value="PMS38762.1"/>
    <property type="molecule type" value="Genomic_DNA"/>
</dbReference>
<dbReference type="RefSeq" id="WP_018439241.1">
    <property type="nucleotide sequence ID" value="NZ_KB890165.1"/>
</dbReference>
<dbReference type="InterPro" id="IPR032466">
    <property type="entry name" value="Metal_Hydrolase"/>
</dbReference>
<organism evidence="3 4">
    <name type="scientific">Trinickia symbiotica</name>
    <dbReference type="NCBI Taxonomy" id="863227"/>
    <lineage>
        <taxon>Bacteria</taxon>
        <taxon>Pseudomonadati</taxon>
        <taxon>Pseudomonadota</taxon>
        <taxon>Betaproteobacteria</taxon>
        <taxon>Burkholderiales</taxon>
        <taxon>Burkholderiaceae</taxon>
        <taxon>Trinickia</taxon>
    </lineage>
</organism>
<dbReference type="Pfam" id="PF04909">
    <property type="entry name" value="Amidohydro_2"/>
    <property type="match status" value="1"/>
</dbReference>
<evidence type="ECO:0000313" key="4">
    <source>
        <dbReference type="Proteomes" id="UP000235777"/>
    </source>
</evidence>
<reference evidence="3 4" key="1">
    <citation type="submission" date="2018-01" db="EMBL/GenBank/DDBJ databases">
        <title>Whole genome analyses suggest that Burkholderia sensu lato contains two further novel genera in the rhizoxinica-symbiotica group Mycetohabitans gen. nov., and Trinickia gen. nov.: implications for the evolution of diazotrophy and nodulation in the Burkholderiaceae.</title>
        <authorList>
            <person name="Estrada-de los Santos P."/>
            <person name="Palmer M."/>
            <person name="Chavez-Ramirez B."/>
            <person name="Beukes C."/>
            <person name="Steenkamp E.T."/>
            <person name="Hirsch A.M."/>
            <person name="Manyaka P."/>
            <person name="Maluk M."/>
            <person name="Lafos M."/>
            <person name="Crook M."/>
            <person name="Gross E."/>
            <person name="Simon M.F."/>
            <person name="Bueno dos Reis Junior F."/>
            <person name="Poole P.S."/>
            <person name="Venter S.N."/>
            <person name="James E.K."/>
        </authorList>
    </citation>
    <scope>NUCLEOTIDE SEQUENCE [LARGE SCALE GENOMIC DNA]</scope>
    <source>
        <strain evidence="3 4">JPY 581</strain>
    </source>
</reference>
<evidence type="ECO:0000313" key="3">
    <source>
        <dbReference type="EMBL" id="PMS38762.1"/>
    </source>
</evidence>
<dbReference type="OrthoDB" id="9787654at2"/>
<comment type="similarity">
    <text evidence="1">Belongs to the metallo-dependent hydrolases superfamily.</text>
</comment>
<dbReference type="Gene3D" id="3.20.20.140">
    <property type="entry name" value="Metal-dependent hydrolases"/>
    <property type="match status" value="1"/>
</dbReference>
<proteinExistence type="inferred from homology"/>
<feature type="domain" description="Amidohydrolase-related" evidence="2">
    <location>
        <begin position="4"/>
        <end position="302"/>
    </location>
</feature>
<dbReference type="GO" id="GO:0016787">
    <property type="term" value="F:hydrolase activity"/>
    <property type="evidence" value="ECO:0007669"/>
    <property type="project" value="UniProtKB-KW"/>
</dbReference>
<evidence type="ECO:0000256" key="1">
    <source>
        <dbReference type="ARBA" id="ARBA00038310"/>
    </source>
</evidence>
<comment type="caution">
    <text evidence="3">The sequence shown here is derived from an EMBL/GenBank/DDBJ whole genome shotgun (WGS) entry which is preliminary data.</text>
</comment>
<keyword evidence="4" id="KW-1185">Reference proteome</keyword>
<evidence type="ECO:0000259" key="2">
    <source>
        <dbReference type="Pfam" id="PF04909"/>
    </source>
</evidence>
<sequence>MQVVDPHVHFWDLDSHRYPWLDDPGTSFVGDARRLKHNYLPSDFLADSGDIDVLKVVHVEANHDPADPVEETRWLQSLADAGQQRGNAKHRLPEAIVAAADLSAPDAADTLAAHAVFANMRGIRQILNVHPNPLYNYVQRHYLRDETWRANFALLERFALSFDMQLYPSQMEEAAAVARAHPGIQIIVNHAGMFVDRHSVAGYREWRDGLRALAALPNVTVKISGLAMFDHRWTIESFRPYVLQTIDTFGVERAMFASNFPVDRLFASYSDLWHAYAEIVSGASDDEKAALFRTNAERIYRI</sequence>
<dbReference type="InterPro" id="IPR006680">
    <property type="entry name" value="Amidohydro-rel"/>
</dbReference>
<keyword evidence="3" id="KW-0378">Hydrolase</keyword>
<dbReference type="SUPFAM" id="SSF51556">
    <property type="entry name" value="Metallo-dependent hydrolases"/>
    <property type="match status" value="1"/>
</dbReference>
<dbReference type="InterPro" id="IPR052350">
    <property type="entry name" value="Metallo-dep_Lactonases"/>
</dbReference>
<accession>A0A2N7XB42</accession>
<dbReference type="STRING" id="863227.GCA_000373005_00726"/>
<dbReference type="Proteomes" id="UP000235777">
    <property type="component" value="Unassembled WGS sequence"/>
</dbReference>
<gene>
    <name evidence="3" type="ORF">C0Z20_02660</name>
</gene>
<protein>
    <submittedName>
        <fullName evidence="3">Amidohydrolase</fullName>
    </submittedName>
</protein>
<dbReference type="PANTHER" id="PTHR43569">
    <property type="entry name" value="AMIDOHYDROLASE"/>
    <property type="match status" value="1"/>
</dbReference>
<dbReference type="PANTHER" id="PTHR43569:SF1">
    <property type="entry name" value="BLL3371 PROTEIN"/>
    <property type="match status" value="1"/>
</dbReference>
<dbReference type="AlphaFoldDB" id="A0A2N7XB42"/>